<dbReference type="InterPro" id="IPR017972">
    <property type="entry name" value="Cyt_P450_CS"/>
</dbReference>
<dbReference type="FunFam" id="1.10.630.10:FF:000064">
    <property type="entry name" value="Cytochrome P450 monooxygenase"/>
    <property type="match status" value="1"/>
</dbReference>
<reference evidence="14" key="2">
    <citation type="journal article" date="2017" name="Nat. Plants">
        <title>The Aegilops tauschii genome reveals multiple impacts of transposons.</title>
        <authorList>
            <person name="Zhao G."/>
            <person name="Zou C."/>
            <person name="Li K."/>
            <person name="Wang K."/>
            <person name="Li T."/>
            <person name="Gao L."/>
            <person name="Zhang X."/>
            <person name="Wang H."/>
            <person name="Yang Z."/>
            <person name="Liu X."/>
            <person name="Jiang W."/>
            <person name="Mao L."/>
            <person name="Kong X."/>
            <person name="Jiao Y."/>
            <person name="Jia J."/>
        </authorList>
    </citation>
    <scope>NUCLEOTIDE SEQUENCE [LARGE SCALE GENOMIC DNA]</scope>
    <source>
        <strain evidence="14">cv. AL8/78</strain>
    </source>
</reference>
<reference evidence="13" key="4">
    <citation type="submission" date="2019-03" db="UniProtKB">
        <authorList>
            <consortium name="EnsemblPlants"/>
        </authorList>
    </citation>
    <scope>IDENTIFICATION</scope>
</reference>
<dbReference type="PRINTS" id="PR00463">
    <property type="entry name" value="EP450I"/>
</dbReference>
<organism evidence="13 14">
    <name type="scientific">Aegilops tauschii subsp. strangulata</name>
    <name type="common">Goatgrass</name>
    <dbReference type="NCBI Taxonomy" id="200361"/>
    <lineage>
        <taxon>Eukaryota</taxon>
        <taxon>Viridiplantae</taxon>
        <taxon>Streptophyta</taxon>
        <taxon>Embryophyta</taxon>
        <taxon>Tracheophyta</taxon>
        <taxon>Spermatophyta</taxon>
        <taxon>Magnoliopsida</taxon>
        <taxon>Liliopsida</taxon>
        <taxon>Poales</taxon>
        <taxon>Poaceae</taxon>
        <taxon>BOP clade</taxon>
        <taxon>Pooideae</taxon>
        <taxon>Triticodae</taxon>
        <taxon>Triticeae</taxon>
        <taxon>Triticinae</taxon>
        <taxon>Aegilops</taxon>
    </lineage>
</organism>
<dbReference type="GO" id="GO:0004497">
    <property type="term" value="F:monooxygenase activity"/>
    <property type="evidence" value="ECO:0007669"/>
    <property type="project" value="UniProtKB-KW"/>
</dbReference>
<proteinExistence type="inferred from homology"/>
<dbReference type="Gene3D" id="1.10.630.10">
    <property type="entry name" value="Cytochrome P450"/>
    <property type="match status" value="1"/>
</dbReference>
<sequence length="527" mass="59429">IACPTSLLITSSFIACQLIMEFYYHILLALVPLLYLLIRWFRRHRGLRLPPGPWQLPVIGSLHHLGGDLPHRTIRDLSRRHGPVMFLKLGGIPVVVASSREAAEDVMRTNDAVLASRPQTPTVKLLTKQRHDIVLAKNGEHWRQLRKICVHELLSARRVQSFRPIREQEAMRLVQAVAASSAASDSDSVNLDKLLAAHVNDVIVRAVVGDGEVDDRETLLRLIAKAIELVGSFRLADIFPSSRIARALSSRAMHRVEVYVDEIFTFMDGIISQHMDRRSSMPHQNQHPDKDLIDVLLRVQEENSLRLPISKGTIKGVLFDLLSAGSETATSVLCWAMAELMRNPAIMSRAQSEVREAFVGQMKVTEEGLGKLSYLQCVIKETLRLHTPGPFGLPRESQEACRVMGYDVPKGTMVLVNAWAISRDPEYWDEPEMFKPERFVTDMRDFKGRDYEFTPFGAGRRICPGMLFGVASIDLALAHLLFYFDWNLMEGKTPSELDMTETMGITAGRKEELWLKPTLQASFDSVN</sequence>
<dbReference type="PANTHER" id="PTHR47955">
    <property type="entry name" value="CYTOCHROME P450 FAMILY 71 PROTEIN"/>
    <property type="match status" value="1"/>
</dbReference>
<evidence type="ECO:0000256" key="5">
    <source>
        <dbReference type="ARBA" id="ARBA00022723"/>
    </source>
</evidence>
<dbReference type="CDD" id="cd11072">
    <property type="entry name" value="CYP71-like"/>
    <property type="match status" value="1"/>
</dbReference>
<keyword evidence="8 10" id="KW-0408">Iron</keyword>
<keyword evidence="12" id="KW-0472">Membrane</keyword>
<dbReference type="PRINTS" id="PR00385">
    <property type="entry name" value="P450"/>
</dbReference>
<keyword evidence="6 12" id="KW-1133">Transmembrane helix</keyword>
<evidence type="ECO:0000256" key="4">
    <source>
        <dbReference type="ARBA" id="ARBA00022692"/>
    </source>
</evidence>
<accession>A0A453AEY2</accession>
<keyword evidence="5 10" id="KW-0479">Metal-binding</keyword>
<dbReference type="STRING" id="200361.A0A453AEY2"/>
<evidence type="ECO:0000256" key="11">
    <source>
        <dbReference type="RuleBase" id="RU000461"/>
    </source>
</evidence>
<dbReference type="GO" id="GO:0016705">
    <property type="term" value="F:oxidoreductase activity, acting on paired donors, with incorporation or reduction of molecular oxygen"/>
    <property type="evidence" value="ECO:0007669"/>
    <property type="project" value="InterPro"/>
</dbReference>
<name>A0A453AEY2_AEGTS</name>
<evidence type="ECO:0000256" key="12">
    <source>
        <dbReference type="SAM" id="Phobius"/>
    </source>
</evidence>
<keyword evidence="14" id="KW-1185">Reference proteome</keyword>
<keyword evidence="3 10" id="KW-0349">Heme</keyword>
<reference evidence="13" key="5">
    <citation type="journal article" date="2021" name="G3 (Bethesda)">
        <title>Aegilops tauschii genome assembly Aet v5.0 features greater sequence contiguity and improved annotation.</title>
        <authorList>
            <person name="Wang L."/>
            <person name="Zhu T."/>
            <person name="Rodriguez J.C."/>
            <person name="Deal K.R."/>
            <person name="Dubcovsky J."/>
            <person name="McGuire P.E."/>
            <person name="Lux T."/>
            <person name="Spannagl M."/>
            <person name="Mayer K.F.X."/>
            <person name="Baldrich P."/>
            <person name="Meyers B.C."/>
            <person name="Huo N."/>
            <person name="Gu Y.Q."/>
            <person name="Zhou H."/>
            <person name="Devos K.M."/>
            <person name="Bennetzen J.L."/>
            <person name="Unver T."/>
            <person name="Budak H."/>
            <person name="Gulick P.J."/>
            <person name="Galiba G."/>
            <person name="Kalapos B."/>
            <person name="Nelson D.R."/>
            <person name="Li P."/>
            <person name="You F.M."/>
            <person name="Luo M.C."/>
            <person name="Dvorak J."/>
        </authorList>
    </citation>
    <scope>NUCLEOTIDE SEQUENCE [LARGE SCALE GENOMIC DNA]</scope>
    <source>
        <strain evidence="13">cv. AL8/78</strain>
    </source>
</reference>
<evidence type="ECO:0000256" key="2">
    <source>
        <dbReference type="ARBA" id="ARBA00010617"/>
    </source>
</evidence>
<evidence type="ECO:0000256" key="3">
    <source>
        <dbReference type="ARBA" id="ARBA00022617"/>
    </source>
</evidence>
<evidence type="ECO:0000256" key="9">
    <source>
        <dbReference type="ARBA" id="ARBA00023033"/>
    </source>
</evidence>
<evidence type="ECO:0000256" key="8">
    <source>
        <dbReference type="ARBA" id="ARBA00023004"/>
    </source>
</evidence>
<dbReference type="Gramene" id="AET2Gv20109400.1">
    <property type="protein sequence ID" value="AET2Gv20109400.1"/>
    <property type="gene ID" value="AET2Gv20109400"/>
</dbReference>
<dbReference type="InterPro" id="IPR036396">
    <property type="entry name" value="Cyt_P450_sf"/>
</dbReference>
<protein>
    <recommendedName>
        <fullName evidence="15">Cytochrome P450 71D7</fullName>
    </recommendedName>
</protein>
<dbReference type="InterPro" id="IPR001128">
    <property type="entry name" value="Cyt_P450"/>
</dbReference>
<dbReference type="GO" id="GO:0020037">
    <property type="term" value="F:heme binding"/>
    <property type="evidence" value="ECO:0007669"/>
    <property type="project" value="InterPro"/>
</dbReference>
<keyword evidence="4 12" id="KW-0812">Transmembrane</keyword>
<keyword evidence="9 11" id="KW-0503">Monooxygenase</keyword>
<dbReference type="EnsemblPlants" id="AET2Gv20109400.1">
    <property type="protein sequence ID" value="AET2Gv20109400.1"/>
    <property type="gene ID" value="AET2Gv20109400"/>
</dbReference>
<evidence type="ECO:0000256" key="6">
    <source>
        <dbReference type="ARBA" id="ARBA00022989"/>
    </source>
</evidence>
<feature type="binding site" description="axial binding residue" evidence="10">
    <location>
        <position position="463"/>
    </location>
    <ligand>
        <name>heme</name>
        <dbReference type="ChEBI" id="CHEBI:30413"/>
    </ligand>
    <ligandPart>
        <name>Fe</name>
        <dbReference type="ChEBI" id="CHEBI:18248"/>
    </ligandPart>
</feature>
<dbReference type="SUPFAM" id="SSF48264">
    <property type="entry name" value="Cytochrome P450"/>
    <property type="match status" value="1"/>
</dbReference>
<evidence type="ECO:0000313" key="13">
    <source>
        <dbReference type="EnsemblPlants" id="AET2Gv20109400.1"/>
    </source>
</evidence>
<reference evidence="13" key="3">
    <citation type="journal article" date="2017" name="Nature">
        <title>Genome sequence of the progenitor of the wheat D genome Aegilops tauschii.</title>
        <authorList>
            <person name="Luo M.C."/>
            <person name="Gu Y.Q."/>
            <person name="Puiu D."/>
            <person name="Wang H."/>
            <person name="Twardziok S.O."/>
            <person name="Deal K.R."/>
            <person name="Huo N."/>
            <person name="Zhu T."/>
            <person name="Wang L."/>
            <person name="Wang Y."/>
            <person name="McGuire P.E."/>
            <person name="Liu S."/>
            <person name="Long H."/>
            <person name="Ramasamy R.K."/>
            <person name="Rodriguez J.C."/>
            <person name="Van S.L."/>
            <person name="Yuan L."/>
            <person name="Wang Z."/>
            <person name="Xia Z."/>
            <person name="Xiao L."/>
            <person name="Anderson O.D."/>
            <person name="Ouyang S."/>
            <person name="Liang Y."/>
            <person name="Zimin A.V."/>
            <person name="Pertea G."/>
            <person name="Qi P."/>
            <person name="Bennetzen J.L."/>
            <person name="Dai X."/>
            <person name="Dawson M.W."/>
            <person name="Muller H.G."/>
            <person name="Kugler K."/>
            <person name="Rivarola-Duarte L."/>
            <person name="Spannagl M."/>
            <person name="Mayer K.F.X."/>
            <person name="Lu F.H."/>
            <person name="Bevan M.W."/>
            <person name="Leroy P."/>
            <person name="Li P."/>
            <person name="You F.M."/>
            <person name="Sun Q."/>
            <person name="Liu Z."/>
            <person name="Lyons E."/>
            <person name="Wicker T."/>
            <person name="Salzberg S.L."/>
            <person name="Devos K.M."/>
            <person name="Dvorak J."/>
        </authorList>
    </citation>
    <scope>NUCLEOTIDE SEQUENCE [LARGE SCALE GENOMIC DNA]</scope>
    <source>
        <strain evidence="13">cv. AL8/78</strain>
    </source>
</reference>
<evidence type="ECO:0008006" key="15">
    <source>
        <dbReference type="Google" id="ProtNLM"/>
    </source>
</evidence>
<comment type="cofactor">
    <cofactor evidence="1 10">
        <name>heme</name>
        <dbReference type="ChEBI" id="CHEBI:30413"/>
    </cofactor>
</comment>
<reference evidence="14" key="1">
    <citation type="journal article" date="2014" name="Science">
        <title>Ancient hybridizations among the ancestral genomes of bread wheat.</title>
        <authorList>
            <consortium name="International Wheat Genome Sequencing Consortium,"/>
            <person name="Marcussen T."/>
            <person name="Sandve S.R."/>
            <person name="Heier L."/>
            <person name="Spannagl M."/>
            <person name="Pfeifer M."/>
            <person name="Jakobsen K.S."/>
            <person name="Wulff B.B."/>
            <person name="Steuernagel B."/>
            <person name="Mayer K.F."/>
            <person name="Olsen O.A."/>
        </authorList>
    </citation>
    <scope>NUCLEOTIDE SEQUENCE [LARGE SCALE GENOMIC DNA]</scope>
    <source>
        <strain evidence="14">cv. AL8/78</strain>
    </source>
</reference>
<dbReference type="InterPro" id="IPR002401">
    <property type="entry name" value="Cyt_P450_E_grp-I"/>
</dbReference>
<dbReference type="GO" id="GO:0005506">
    <property type="term" value="F:iron ion binding"/>
    <property type="evidence" value="ECO:0007669"/>
    <property type="project" value="InterPro"/>
</dbReference>
<dbReference type="Proteomes" id="UP000015105">
    <property type="component" value="Chromosome 2D"/>
</dbReference>
<feature type="transmembrane region" description="Helical" evidence="12">
    <location>
        <begin position="22"/>
        <end position="41"/>
    </location>
</feature>
<keyword evidence="7 11" id="KW-0560">Oxidoreductase</keyword>
<comment type="similarity">
    <text evidence="2 11">Belongs to the cytochrome P450 family.</text>
</comment>
<dbReference type="PROSITE" id="PS00086">
    <property type="entry name" value="CYTOCHROME_P450"/>
    <property type="match status" value="1"/>
</dbReference>
<evidence type="ECO:0000256" key="7">
    <source>
        <dbReference type="ARBA" id="ARBA00023002"/>
    </source>
</evidence>
<dbReference type="PANTHER" id="PTHR47955:SF19">
    <property type="entry name" value="CYTOCHROME P450 71A9-LIKE ISOFORM X1"/>
    <property type="match status" value="1"/>
</dbReference>
<evidence type="ECO:0000313" key="14">
    <source>
        <dbReference type="Proteomes" id="UP000015105"/>
    </source>
</evidence>
<evidence type="ECO:0000256" key="1">
    <source>
        <dbReference type="ARBA" id="ARBA00001971"/>
    </source>
</evidence>
<dbReference type="AlphaFoldDB" id="A0A453AEY2"/>
<evidence type="ECO:0000256" key="10">
    <source>
        <dbReference type="PIRSR" id="PIRSR602401-1"/>
    </source>
</evidence>
<dbReference type="Pfam" id="PF00067">
    <property type="entry name" value="p450"/>
    <property type="match status" value="1"/>
</dbReference>